<keyword evidence="2" id="KW-0813">Transport</keyword>
<reference evidence="2 3" key="1">
    <citation type="submission" date="2021-08" db="EMBL/GenBank/DDBJ databases">
        <title>Collinsella faecalis sp. nov. isolated from swine faeces.</title>
        <authorList>
            <person name="Oh B.S."/>
            <person name="Lee J.H."/>
        </authorList>
    </citation>
    <scope>NUCLEOTIDE SEQUENCE [LARGE SCALE GENOMIC DNA]</scope>
    <source>
        <strain evidence="2 3">AGMB00827</strain>
    </source>
</reference>
<dbReference type="InterPro" id="IPR016152">
    <property type="entry name" value="PTrfase/Anion_transptr"/>
</dbReference>
<dbReference type="EMBL" id="JAIMFO010000006">
    <property type="protein sequence ID" value="MBY4797750.1"/>
    <property type="molecule type" value="Genomic_DNA"/>
</dbReference>
<dbReference type="Pfam" id="PF00359">
    <property type="entry name" value="PTS_EIIA_2"/>
    <property type="match status" value="1"/>
</dbReference>
<comment type="caution">
    <text evidence="2">The sequence shown here is derived from an EMBL/GenBank/DDBJ whole genome shotgun (WGS) entry which is preliminary data.</text>
</comment>
<name>A0ABS7MMV0_9ACTN</name>
<keyword evidence="2" id="KW-0762">Sugar transport</keyword>
<keyword evidence="3" id="KW-1185">Reference proteome</keyword>
<dbReference type="InterPro" id="IPR051541">
    <property type="entry name" value="PTS_SugarTrans_NitroReg"/>
</dbReference>
<protein>
    <submittedName>
        <fullName evidence="2">PTS sugar transporter subunit IIA</fullName>
    </submittedName>
</protein>
<dbReference type="Gene3D" id="3.40.930.10">
    <property type="entry name" value="Mannitol-specific EII, Chain A"/>
    <property type="match status" value="1"/>
</dbReference>
<evidence type="ECO:0000259" key="1">
    <source>
        <dbReference type="PROSITE" id="PS51094"/>
    </source>
</evidence>
<dbReference type="SUPFAM" id="SSF55804">
    <property type="entry name" value="Phoshotransferase/anion transport protein"/>
    <property type="match status" value="1"/>
</dbReference>
<evidence type="ECO:0000313" key="2">
    <source>
        <dbReference type="EMBL" id="MBY4797750.1"/>
    </source>
</evidence>
<accession>A0ABS7MMV0</accession>
<sequence>MSAVDIDLFKPELVFFDFEAKDRAEFFQKLAVELSTRGYIKDTWLDAIVQREREYPTGLACQAMSVAIPHTDPEHLQKPYIAVIKPQHPITFEAMAHMGDDVSAELIVNLGLLAHADEQVAVLQALMGMFMDEAASREILEQTTPEGMVEVMCRRCQA</sequence>
<organism evidence="2 3">
    <name type="scientific">Collinsella ureilytica</name>
    <dbReference type="NCBI Taxonomy" id="2869515"/>
    <lineage>
        <taxon>Bacteria</taxon>
        <taxon>Bacillati</taxon>
        <taxon>Actinomycetota</taxon>
        <taxon>Coriobacteriia</taxon>
        <taxon>Coriobacteriales</taxon>
        <taxon>Coriobacteriaceae</taxon>
        <taxon>Collinsella</taxon>
    </lineage>
</organism>
<gene>
    <name evidence="2" type="ORF">K6V98_05190</name>
</gene>
<proteinExistence type="predicted"/>
<dbReference type="PANTHER" id="PTHR47738:SF3">
    <property type="entry name" value="PHOSPHOTRANSFERASE SYSTEM MANNITOL_FRUCTOSE-SPECIFIC IIA DOMAIN CONTAINING PROTEIN"/>
    <property type="match status" value="1"/>
</dbReference>
<evidence type="ECO:0000313" key="3">
    <source>
        <dbReference type="Proteomes" id="UP000700908"/>
    </source>
</evidence>
<dbReference type="CDD" id="cd00211">
    <property type="entry name" value="PTS_IIA_fru"/>
    <property type="match status" value="1"/>
</dbReference>
<dbReference type="Proteomes" id="UP000700908">
    <property type="component" value="Unassembled WGS sequence"/>
</dbReference>
<dbReference type="PROSITE" id="PS51094">
    <property type="entry name" value="PTS_EIIA_TYPE_2"/>
    <property type="match status" value="1"/>
</dbReference>
<feature type="domain" description="PTS EIIA type-2" evidence="1">
    <location>
        <begin position="7"/>
        <end position="155"/>
    </location>
</feature>
<dbReference type="PANTHER" id="PTHR47738">
    <property type="entry name" value="PTS SYSTEM FRUCTOSE-LIKE EIIA COMPONENT-RELATED"/>
    <property type="match status" value="1"/>
</dbReference>
<dbReference type="InterPro" id="IPR002178">
    <property type="entry name" value="PTS_EIIA_type-2_dom"/>
</dbReference>
<dbReference type="RefSeq" id="WP_222199465.1">
    <property type="nucleotide sequence ID" value="NZ_JAIMFO010000006.1"/>
</dbReference>